<gene>
    <name evidence="5" type="ORF">H9Q78_00635</name>
</gene>
<feature type="domain" description="HTH araC/xylS-type" evidence="4">
    <location>
        <begin position="8"/>
        <end position="105"/>
    </location>
</feature>
<dbReference type="InterPro" id="IPR011256">
    <property type="entry name" value="Reg_factor_effector_dom_sf"/>
</dbReference>
<dbReference type="PANTHER" id="PTHR47504:SF5">
    <property type="entry name" value="RIGHT ORIGIN-BINDING PROTEIN"/>
    <property type="match status" value="1"/>
</dbReference>
<dbReference type="PROSITE" id="PS00041">
    <property type="entry name" value="HTH_ARAC_FAMILY_1"/>
    <property type="match status" value="1"/>
</dbReference>
<keyword evidence="2" id="KW-0238">DNA-binding</keyword>
<dbReference type="SUPFAM" id="SSF55136">
    <property type="entry name" value="Probable bacterial effector-binding domain"/>
    <property type="match status" value="1"/>
</dbReference>
<evidence type="ECO:0000313" key="5">
    <source>
        <dbReference type="EMBL" id="QNM05713.1"/>
    </source>
</evidence>
<dbReference type="InterPro" id="IPR050959">
    <property type="entry name" value="MarA-like"/>
</dbReference>
<accession>A0A7G9G4I1</accession>
<name>A0A7G9G4I1_9FIRM</name>
<dbReference type="InterPro" id="IPR020449">
    <property type="entry name" value="Tscrpt_reg_AraC-type_HTH"/>
</dbReference>
<dbReference type="PANTHER" id="PTHR47504">
    <property type="entry name" value="RIGHT ORIGIN-BINDING PROTEIN"/>
    <property type="match status" value="1"/>
</dbReference>
<dbReference type="InterPro" id="IPR018060">
    <property type="entry name" value="HTH_AraC"/>
</dbReference>
<sequence>MGCTDMMKECRNYIDSHLESELSAMELAKRYHYSYYHFCRIFQISSGMSVASYIREKRLELAAEKVKKGTGIFEAALEVGFETPSGFVKAFKKKFGCTPTEYLKMQACGIGGVQMEEPRFVALGPIHVLGHSCESDKKELDSVQNGAYWFREKGSEEKQKHHHGHMDENTVKIGLWLKEPDAQGNLSYFFGKKLEADQTGPEGLNVVTIPAAEYAVFTTRPLDMTLEEGHKAFAESIRETWKYIYEDWLETSGYDLDEEGYDFECYDARCKDKHASCMDIYIPVRKHK</sequence>
<dbReference type="AlphaFoldDB" id="A0A7G9G4I1"/>
<dbReference type="SUPFAM" id="SSF46689">
    <property type="entry name" value="Homeodomain-like"/>
    <property type="match status" value="2"/>
</dbReference>
<dbReference type="InterPro" id="IPR018062">
    <property type="entry name" value="HTH_AraC-typ_CS"/>
</dbReference>
<dbReference type="Gene3D" id="1.10.10.60">
    <property type="entry name" value="Homeodomain-like"/>
    <property type="match status" value="2"/>
</dbReference>
<evidence type="ECO:0000259" key="4">
    <source>
        <dbReference type="PROSITE" id="PS01124"/>
    </source>
</evidence>
<keyword evidence="1" id="KW-0805">Transcription regulation</keyword>
<evidence type="ECO:0000256" key="1">
    <source>
        <dbReference type="ARBA" id="ARBA00023015"/>
    </source>
</evidence>
<dbReference type="PROSITE" id="PS01124">
    <property type="entry name" value="HTH_ARAC_FAMILY_2"/>
    <property type="match status" value="1"/>
</dbReference>
<evidence type="ECO:0000256" key="2">
    <source>
        <dbReference type="ARBA" id="ARBA00023125"/>
    </source>
</evidence>
<dbReference type="InterPro" id="IPR009057">
    <property type="entry name" value="Homeodomain-like_sf"/>
</dbReference>
<dbReference type="Pfam" id="PF14526">
    <property type="entry name" value="Cass2"/>
    <property type="match status" value="1"/>
</dbReference>
<dbReference type="SMART" id="SM00871">
    <property type="entry name" value="AraC_E_bind"/>
    <property type="match status" value="1"/>
</dbReference>
<dbReference type="Gene3D" id="3.20.80.10">
    <property type="entry name" value="Regulatory factor, effector binding domain"/>
    <property type="match status" value="1"/>
</dbReference>
<dbReference type="PRINTS" id="PR00032">
    <property type="entry name" value="HTHARAC"/>
</dbReference>
<reference evidence="5 6" key="1">
    <citation type="submission" date="2020-08" db="EMBL/GenBank/DDBJ databases">
        <authorList>
            <person name="Liu C."/>
            <person name="Sun Q."/>
        </authorList>
    </citation>
    <scope>NUCLEOTIDE SEQUENCE [LARGE SCALE GENOMIC DNA]</scope>
    <source>
        <strain evidence="5 6">NSJ-38</strain>
    </source>
</reference>
<dbReference type="KEGG" id="qdo:H9Q78_00635"/>
<dbReference type="InterPro" id="IPR029441">
    <property type="entry name" value="Cass2"/>
</dbReference>
<dbReference type="GO" id="GO:0003700">
    <property type="term" value="F:DNA-binding transcription factor activity"/>
    <property type="evidence" value="ECO:0007669"/>
    <property type="project" value="InterPro"/>
</dbReference>
<organism evidence="5 6">
    <name type="scientific">Qiania dongpingensis</name>
    <dbReference type="NCBI Taxonomy" id="2763669"/>
    <lineage>
        <taxon>Bacteria</taxon>
        <taxon>Bacillati</taxon>
        <taxon>Bacillota</taxon>
        <taxon>Clostridia</taxon>
        <taxon>Lachnospirales</taxon>
        <taxon>Lachnospiraceae</taxon>
        <taxon>Qiania</taxon>
    </lineage>
</organism>
<proteinExistence type="predicted"/>
<dbReference type="EMBL" id="CP060634">
    <property type="protein sequence ID" value="QNM05713.1"/>
    <property type="molecule type" value="Genomic_DNA"/>
</dbReference>
<dbReference type="Proteomes" id="UP000515823">
    <property type="component" value="Chromosome"/>
</dbReference>
<evidence type="ECO:0000313" key="6">
    <source>
        <dbReference type="Proteomes" id="UP000515823"/>
    </source>
</evidence>
<dbReference type="Pfam" id="PF12833">
    <property type="entry name" value="HTH_18"/>
    <property type="match status" value="1"/>
</dbReference>
<evidence type="ECO:0000256" key="3">
    <source>
        <dbReference type="ARBA" id="ARBA00023163"/>
    </source>
</evidence>
<keyword evidence="3" id="KW-0804">Transcription</keyword>
<keyword evidence="6" id="KW-1185">Reference proteome</keyword>
<dbReference type="GO" id="GO:0043565">
    <property type="term" value="F:sequence-specific DNA binding"/>
    <property type="evidence" value="ECO:0007669"/>
    <property type="project" value="InterPro"/>
</dbReference>
<dbReference type="SMART" id="SM00342">
    <property type="entry name" value="HTH_ARAC"/>
    <property type="match status" value="1"/>
</dbReference>
<dbReference type="InterPro" id="IPR010499">
    <property type="entry name" value="AraC_E-bd"/>
</dbReference>
<protein>
    <submittedName>
        <fullName evidence="5">AraC family transcriptional regulator</fullName>
    </submittedName>
</protein>
<dbReference type="RefSeq" id="WP_249302953.1">
    <property type="nucleotide sequence ID" value="NZ_CP060634.1"/>
</dbReference>